<dbReference type="SUPFAM" id="SSF143100">
    <property type="entry name" value="TTHA1013/TTHA0281-like"/>
    <property type="match status" value="1"/>
</dbReference>
<name>A0ABY5ANQ2_9CYAN</name>
<dbReference type="InterPro" id="IPR035069">
    <property type="entry name" value="TTHA1013/TTHA0281-like"/>
</dbReference>
<proteinExistence type="predicted"/>
<sequence>MVQGDRDIMLTYKGYTGNIEVDTDSRMFHGSVLDVKDVIAYHGSSYEELEQDFRGAIDDYLEYCRELGETLDKSLF</sequence>
<evidence type="ECO:0000313" key="2">
    <source>
        <dbReference type="Proteomes" id="UP001056708"/>
    </source>
</evidence>
<protein>
    <recommendedName>
        <fullName evidence="3">Type II toxin-antitoxin system HicB family antitoxin</fullName>
    </recommendedName>
</protein>
<dbReference type="Proteomes" id="UP001056708">
    <property type="component" value="Chromosome"/>
</dbReference>
<evidence type="ECO:0000313" key="1">
    <source>
        <dbReference type="EMBL" id="USR90812.1"/>
    </source>
</evidence>
<accession>A0ABY5ANQ2</accession>
<dbReference type="RefSeq" id="WP_252662836.1">
    <property type="nucleotide sequence ID" value="NZ_CP098611.1"/>
</dbReference>
<reference evidence="1" key="1">
    <citation type="submission" date="2022-06" db="EMBL/GenBank/DDBJ databases">
        <title>Genome sequence of Phormidium yuhuli AB48 isolated from an industrial photobioreactor environment.</title>
        <authorList>
            <person name="Qiu Y."/>
            <person name="Noonan A.J.C."/>
            <person name="Dofher K."/>
            <person name="Koch M."/>
            <person name="Kieft B."/>
            <person name="Lin X."/>
            <person name="Ziels R.M."/>
            <person name="Hallam S.J."/>
        </authorList>
    </citation>
    <scope>NUCLEOTIDE SEQUENCE</scope>
    <source>
        <strain evidence="1">AB48</strain>
    </source>
</reference>
<gene>
    <name evidence="1" type="ORF">NEA10_18630</name>
</gene>
<organism evidence="1 2">
    <name type="scientific">Phormidium yuhuli AB48</name>
    <dbReference type="NCBI Taxonomy" id="2940671"/>
    <lineage>
        <taxon>Bacteria</taxon>
        <taxon>Bacillati</taxon>
        <taxon>Cyanobacteriota</taxon>
        <taxon>Cyanophyceae</taxon>
        <taxon>Oscillatoriophycideae</taxon>
        <taxon>Oscillatoriales</taxon>
        <taxon>Oscillatoriaceae</taxon>
        <taxon>Phormidium</taxon>
        <taxon>Phormidium yuhuli</taxon>
    </lineage>
</organism>
<keyword evidence="2" id="KW-1185">Reference proteome</keyword>
<dbReference type="EMBL" id="CP098611">
    <property type="protein sequence ID" value="USR90812.1"/>
    <property type="molecule type" value="Genomic_DNA"/>
</dbReference>
<evidence type="ECO:0008006" key="3">
    <source>
        <dbReference type="Google" id="ProtNLM"/>
    </source>
</evidence>